<keyword evidence="2" id="KW-1185">Reference proteome</keyword>
<dbReference type="RefSeq" id="WP_353873254.1">
    <property type="nucleotide sequence ID" value="NZ_JBEVCJ010000001.1"/>
</dbReference>
<organism evidence="1 2">
    <name type="scientific">Aliikangiella maris</name>
    <dbReference type="NCBI Taxonomy" id="3162458"/>
    <lineage>
        <taxon>Bacteria</taxon>
        <taxon>Pseudomonadati</taxon>
        <taxon>Pseudomonadota</taxon>
        <taxon>Gammaproteobacteria</taxon>
        <taxon>Oceanospirillales</taxon>
        <taxon>Pleioneaceae</taxon>
        <taxon>Aliikangiella</taxon>
    </lineage>
</organism>
<dbReference type="EMBL" id="JBEVCJ010000001">
    <property type="protein sequence ID" value="MET1253712.1"/>
    <property type="molecule type" value="Genomic_DNA"/>
</dbReference>
<evidence type="ECO:0000313" key="2">
    <source>
        <dbReference type="Proteomes" id="UP001548189"/>
    </source>
</evidence>
<evidence type="ECO:0000313" key="1">
    <source>
        <dbReference type="EMBL" id="MET1253712.1"/>
    </source>
</evidence>
<gene>
    <name evidence="1" type="ORF">ABVT43_01100</name>
</gene>
<dbReference type="Proteomes" id="UP001548189">
    <property type="component" value="Unassembled WGS sequence"/>
</dbReference>
<comment type="caution">
    <text evidence="1">The sequence shown here is derived from an EMBL/GenBank/DDBJ whole genome shotgun (WGS) entry which is preliminary data.</text>
</comment>
<reference evidence="1 2" key="1">
    <citation type="submission" date="2024-06" db="EMBL/GenBank/DDBJ databases">
        <authorList>
            <person name="Li F."/>
        </authorList>
    </citation>
    <scope>NUCLEOTIDE SEQUENCE [LARGE SCALE GENOMIC DNA]</scope>
    <source>
        <strain evidence="1 2">GXAS 311</strain>
    </source>
</reference>
<protein>
    <submittedName>
        <fullName evidence="1">Uncharacterized protein</fullName>
    </submittedName>
</protein>
<sequence length="84" mass="9727">MKWYTLENGRLCLGTDKQKVANFHIATNIRLATPIDVPLLPEHIALIGSYPEDWYSDSEIDKKINDTARHFFELSNLSQQFIYA</sequence>
<proteinExistence type="predicted"/>
<name>A0ABV2BP71_9GAMM</name>
<accession>A0ABV2BP71</accession>